<accession>A0A9P0A9K1</accession>
<dbReference type="InterPro" id="IPR028945">
    <property type="entry name" value="Get1"/>
</dbReference>
<dbReference type="KEGG" id="btab:109044251"/>
<dbReference type="GO" id="GO:0043529">
    <property type="term" value="C:GET complex"/>
    <property type="evidence" value="ECO:0007669"/>
    <property type="project" value="TreeGrafter"/>
</dbReference>
<feature type="chain" id="PRO_5040358570" description="Guided entry of tail-anchored proteins factor 1" evidence="10">
    <location>
        <begin position="23"/>
        <end position="161"/>
    </location>
</feature>
<dbReference type="AlphaFoldDB" id="A0A9P0A9K1"/>
<feature type="signal peptide" evidence="10">
    <location>
        <begin position="1"/>
        <end position="22"/>
    </location>
</feature>
<dbReference type="Pfam" id="PF04420">
    <property type="entry name" value="CHD5"/>
    <property type="match status" value="1"/>
</dbReference>
<sequence>MMYLFLAATGLSFLSVFHSALLEWILNVCFPKPVNAPIRAEINAIKAELQTVSMVDEFPKYARLQRKLNALKEQLSTTPNKITVAMNRMMVDLFLQGSFVCTNLFCFYMYRSVSVFKLPAEWLEPHPIPRLVSWPSNEAGGISFLFWFTVSSQVFRLLKTR</sequence>
<dbReference type="PANTHER" id="PTHR42650">
    <property type="entry name" value="TAIL-ANCHORED PROTEIN INSERTION RECEPTOR WRB"/>
    <property type="match status" value="1"/>
</dbReference>
<comment type="subcellular location">
    <subcellularLocation>
        <location evidence="1">Endoplasmic reticulum membrane</location>
        <topology evidence="1">Multi-pass membrane protein</topology>
    </subcellularLocation>
</comment>
<evidence type="ECO:0000256" key="7">
    <source>
        <dbReference type="ARBA" id="ARBA00023136"/>
    </source>
</evidence>
<dbReference type="InterPro" id="IPR029012">
    <property type="entry name" value="Helix_hairpin_bin_sf"/>
</dbReference>
<protein>
    <recommendedName>
        <fullName evidence="3">Guided entry of tail-anchored proteins factor 1</fullName>
    </recommendedName>
    <alternativeName>
        <fullName evidence="8">Tail-anchored protein insertion receptor WRB</fullName>
    </alternativeName>
    <alternativeName>
        <fullName evidence="9">Tryptophan-rich basic protein</fullName>
    </alternativeName>
</protein>
<comment type="similarity">
    <text evidence="2">Belongs to the WRB/GET1 family.</text>
</comment>
<evidence type="ECO:0000256" key="8">
    <source>
        <dbReference type="ARBA" id="ARBA00032437"/>
    </source>
</evidence>
<gene>
    <name evidence="11" type="ORF">BEMITA_LOCUS5329</name>
</gene>
<keyword evidence="7" id="KW-0472">Membrane</keyword>
<dbReference type="GO" id="GO:0043495">
    <property type="term" value="F:protein-membrane adaptor activity"/>
    <property type="evidence" value="ECO:0007669"/>
    <property type="project" value="TreeGrafter"/>
</dbReference>
<keyword evidence="10" id="KW-0732">Signal</keyword>
<evidence type="ECO:0000256" key="6">
    <source>
        <dbReference type="ARBA" id="ARBA00022989"/>
    </source>
</evidence>
<dbReference type="GO" id="GO:0071816">
    <property type="term" value="P:tail-anchored membrane protein insertion into ER membrane"/>
    <property type="evidence" value="ECO:0007669"/>
    <property type="project" value="InterPro"/>
</dbReference>
<dbReference type="PANTHER" id="PTHR42650:SF1">
    <property type="entry name" value="GUIDED ENTRY OF TAIL-ANCHORED PROTEINS FACTOR 1"/>
    <property type="match status" value="1"/>
</dbReference>
<evidence type="ECO:0000256" key="10">
    <source>
        <dbReference type="SAM" id="SignalP"/>
    </source>
</evidence>
<dbReference type="EMBL" id="OU963864">
    <property type="protein sequence ID" value="CAH0386179.1"/>
    <property type="molecule type" value="Genomic_DNA"/>
</dbReference>
<evidence type="ECO:0000256" key="1">
    <source>
        <dbReference type="ARBA" id="ARBA00004477"/>
    </source>
</evidence>
<keyword evidence="6" id="KW-1133">Transmembrane helix</keyword>
<name>A0A9P0A9K1_BEMTA</name>
<keyword evidence="4" id="KW-0812">Transmembrane</keyword>
<evidence type="ECO:0000313" key="12">
    <source>
        <dbReference type="Proteomes" id="UP001152759"/>
    </source>
</evidence>
<keyword evidence="5" id="KW-0256">Endoplasmic reticulum</keyword>
<evidence type="ECO:0000256" key="4">
    <source>
        <dbReference type="ARBA" id="ARBA00022692"/>
    </source>
</evidence>
<evidence type="ECO:0000313" key="11">
    <source>
        <dbReference type="EMBL" id="CAH0386179.1"/>
    </source>
</evidence>
<proteinExistence type="inferred from homology"/>
<organism evidence="11 12">
    <name type="scientific">Bemisia tabaci</name>
    <name type="common">Sweetpotato whitefly</name>
    <name type="synonym">Aleurodes tabaci</name>
    <dbReference type="NCBI Taxonomy" id="7038"/>
    <lineage>
        <taxon>Eukaryota</taxon>
        <taxon>Metazoa</taxon>
        <taxon>Ecdysozoa</taxon>
        <taxon>Arthropoda</taxon>
        <taxon>Hexapoda</taxon>
        <taxon>Insecta</taxon>
        <taxon>Pterygota</taxon>
        <taxon>Neoptera</taxon>
        <taxon>Paraneoptera</taxon>
        <taxon>Hemiptera</taxon>
        <taxon>Sternorrhyncha</taxon>
        <taxon>Aleyrodoidea</taxon>
        <taxon>Aleyrodidae</taxon>
        <taxon>Aleyrodinae</taxon>
        <taxon>Bemisia</taxon>
    </lineage>
</organism>
<evidence type="ECO:0000256" key="2">
    <source>
        <dbReference type="ARBA" id="ARBA00010799"/>
    </source>
</evidence>
<dbReference type="Gene3D" id="1.10.287.660">
    <property type="entry name" value="Helix hairpin bin"/>
    <property type="match status" value="1"/>
</dbReference>
<dbReference type="Proteomes" id="UP001152759">
    <property type="component" value="Chromosome 3"/>
</dbReference>
<reference evidence="11" key="1">
    <citation type="submission" date="2021-12" db="EMBL/GenBank/DDBJ databases">
        <authorList>
            <person name="King R."/>
        </authorList>
    </citation>
    <scope>NUCLEOTIDE SEQUENCE</scope>
</reference>
<evidence type="ECO:0000256" key="5">
    <source>
        <dbReference type="ARBA" id="ARBA00022824"/>
    </source>
</evidence>
<dbReference type="GO" id="GO:0005789">
    <property type="term" value="C:endoplasmic reticulum membrane"/>
    <property type="evidence" value="ECO:0007669"/>
    <property type="project" value="UniProtKB-SubCell"/>
</dbReference>
<keyword evidence="12" id="KW-1185">Reference proteome</keyword>
<evidence type="ECO:0000256" key="9">
    <source>
        <dbReference type="ARBA" id="ARBA00033006"/>
    </source>
</evidence>
<evidence type="ECO:0000256" key="3">
    <source>
        <dbReference type="ARBA" id="ARBA00017951"/>
    </source>
</evidence>